<dbReference type="Pfam" id="PF13378">
    <property type="entry name" value="MR_MLE_C"/>
    <property type="match status" value="1"/>
</dbReference>
<dbReference type="PANTHER" id="PTHR48080">
    <property type="entry name" value="D-GALACTONATE DEHYDRATASE-RELATED"/>
    <property type="match status" value="1"/>
</dbReference>
<proteinExistence type="predicted"/>
<dbReference type="AlphaFoldDB" id="A0AA37JIL2"/>
<dbReference type="InterPro" id="IPR036849">
    <property type="entry name" value="Enolase-like_C_sf"/>
</dbReference>
<dbReference type="RefSeq" id="WP_118042720.1">
    <property type="nucleotide sequence ID" value="NZ_BQNJ01000001.1"/>
</dbReference>
<reference evidence="4" key="1">
    <citation type="submission" date="2022-01" db="EMBL/GenBank/DDBJ databases">
        <title>Novel bile acid biosynthetic pathways are enriched in the microbiome of centenarians.</title>
        <authorList>
            <person name="Sato Y."/>
            <person name="Atarashi K."/>
            <person name="Plichta R.D."/>
            <person name="Arai Y."/>
            <person name="Sasajima S."/>
            <person name="Kearney M.S."/>
            <person name="Suda W."/>
            <person name="Takeshita K."/>
            <person name="Sasaki T."/>
            <person name="Okamoto S."/>
            <person name="Skelly N.A."/>
            <person name="Okamura Y."/>
            <person name="Vlamakis H."/>
            <person name="Li Y."/>
            <person name="Tanoue T."/>
            <person name="Takei H."/>
            <person name="Nittono H."/>
            <person name="Narushima S."/>
            <person name="Irie J."/>
            <person name="Itoh H."/>
            <person name="Moriya K."/>
            <person name="Sugiura Y."/>
            <person name="Suematsu M."/>
            <person name="Moritoki N."/>
            <person name="Shibata S."/>
            <person name="Littman R.D."/>
            <person name="Fischbach A.M."/>
            <person name="Uwamino Y."/>
            <person name="Inoue T."/>
            <person name="Honda A."/>
            <person name="Hattori M."/>
            <person name="Murai T."/>
            <person name="Xavier J.R."/>
            <person name="Hirose N."/>
            <person name="Honda K."/>
        </authorList>
    </citation>
    <scope>NUCLEOTIDE SEQUENCE</scope>
    <source>
        <strain evidence="4">CE91-St55</strain>
    </source>
</reference>
<keyword evidence="2" id="KW-0456">Lyase</keyword>
<dbReference type="SUPFAM" id="SSF51604">
    <property type="entry name" value="Enolase C-terminal domain-like"/>
    <property type="match status" value="1"/>
</dbReference>
<dbReference type="InterPro" id="IPR034593">
    <property type="entry name" value="DgoD-like"/>
</dbReference>
<dbReference type="PANTHER" id="PTHR48080:SF2">
    <property type="entry name" value="D-GALACTONATE DEHYDRATASE"/>
    <property type="match status" value="1"/>
</dbReference>
<sequence>MKITKAEVFMLGGRPEHGGASGVWRPVGCRIYTDEGIYGDGEAAVAYGNGAPGAYGMLCELSAKIIGKDPMNSDAVWEYLYRSTFWGQNGGPIFFAALSAIDIALWDIKGKFFKVPLYVLLGGRHRNRLRAYASQLQAGWPPIGAKDYFYHTKPEEFADSVRLALEDGYDAVKIDFFQTAIDGTFLDYDTQNGIIPLKLLDEIERKMEAARNAAGPFTDIIVENHALPDSNGAVQIARIAEKYHAFFFEEPCTPNPGALRHLSKQIHIPIAHGERIYTRWQYSQYFEDHTIQVIQPDIGTCGGLTEVRKICDMAHAYDITVQAHAAGTPLSTDIACHLETAIPNFCIHEHHIYNRLMLNEGLTKYNRHPKGGFITAPEEPGIGNEFLRDAIDHALAYQLIEG</sequence>
<dbReference type="SFLD" id="SFLDS00001">
    <property type="entry name" value="Enolase"/>
    <property type="match status" value="1"/>
</dbReference>
<dbReference type="Gene3D" id="3.20.20.120">
    <property type="entry name" value="Enolase-like C-terminal domain"/>
    <property type="match status" value="1"/>
</dbReference>
<evidence type="ECO:0000313" key="5">
    <source>
        <dbReference type="Proteomes" id="UP001055091"/>
    </source>
</evidence>
<dbReference type="EMBL" id="BQNJ01000001">
    <property type="protein sequence ID" value="GKH01829.1"/>
    <property type="molecule type" value="Genomic_DNA"/>
</dbReference>
<dbReference type="SFLD" id="SFLDG00179">
    <property type="entry name" value="mandelate_racemase"/>
    <property type="match status" value="1"/>
</dbReference>
<name>A0AA37JIL2_9FIRM</name>
<evidence type="ECO:0000259" key="3">
    <source>
        <dbReference type="SMART" id="SM00922"/>
    </source>
</evidence>
<evidence type="ECO:0000313" key="4">
    <source>
        <dbReference type="EMBL" id="GKH01829.1"/>
    </source>
</evidence>
<gene>
    <name evidence="4" type="ORF">CE91St55_38100</name>
</gene>
<dbReference type="GO" id="GO:0016829">
    <property type="term" value="F:lyase activity"/>
    <property type="evidence" value="ECO:0007669"/>
    <property type="project" value="UniProtKB-KW"/>
</dbReference>
<dbReference type="Pfam" id="PF02746">
    <property type="entry name" value="MR_MLE_N"/>
    <property type="match status" value="1"/>
</dbReference>
<dbReference type="InterPro" id="IPR018110">
    <property type="entry name" value="Mandel_Rmase/mucon_lact_enz_CS"/>
</dbReference>
<evidence type="ECO:0000256" key="2">
    <source>
        <dbReference type="ARBA" id="ARBA00023239"/>
    </source>
</evidence>
<dbReference type="PROSITE" id="PS00908">
    <property type="entry name" value="MR_MLE_1"/>
    <property type="match status" value="1"/>
</dbReference>
<dbReference type="CDD" id="cd03316">
    <property type="entry name" value="MR_like"/>
    <property type="match status" value="1"/>
</dbReference>
<dbReference type="InterPro" id="IPR013342">
    <property type="entry name" value="Mandelate_racemase_C"/>
</dbReference>
<evidence type="ECO:0000256" key="1">
    <source>
        <dbReference type="ARBA" id="ARBA00022723"/>
    </source>
</evidence>
<dbReference type="Proteomes" id="UP001055091">
    <property type="component" value="Unassembled WGS sequence"/>
</dbReference>
<dbReference type="Gene3D" id="3.30.390.10">
    <property type="entry name" value="Enolase-like, N-terminal domain"/>
    <property type="match status" value="1"/>
</dbReference>
<dbReference type="GO" id="GO:0009063">
    <property type="term" value="P:amino acid catabolic process"/>
    <property type="evidence" value="ECO:0007669"/>
    <property type="project" value="InterPro"/>
</dbReference>
<accession>A0AA37JIL2</accession>
<protein>
    <submittedName>
        <fullName evidence="4">Galactonate dehydratase</fullName>
    </submittedName>
</protein>
<dbReference type="InterPro" id="IPR029065">
    <property type="entry name" value="Enolase_C-like"/>
</dbReference>
<comment type="caution">
    <text evidence="4">The sequence shown here is derived from an EMBL/GenBank/DDBJ whole genome shotgun (WGS) entry which is preliminary data.</text>
</comment>
<dbReference type="SUPFAM" id="SSF54826">
    <property type="entry name" value="Enolase N-terminal domain-like"/>
    <property type="match status" value="1"/>
</dbReference>
<dbReference type="InterPro" id="IPR013341">
    <property type="entry name" value="Mandelate_racemase_N_dom"/>
</dbReference>
<feature type="domain" description="Mandelate racemase/muconate lactonizing enzyme C-terminal" evidence="3">
    <location>
        <begin position="154"/>
        <end position="269"/>
    </location>
</feature>
<dbReference type="SMART" id="SM00922">
    <property type="entry name" value="MR_MLE"/>
    <property type="match status" value="1"/>
</dbReference>
<organism evidence="4 5">
    <name type="scientific">Hungatella hathewayi</name>
    <dbReference type="NCBI Taxonomy" id="154046"/>
    <lineage>
        <taxon>Bacteria</taxon>
        <taxon>Bacillati</taxon>
        <taxon>Bacillota</taxon>
        <taxon>Clostridia</taxon>
        <taxon>Lachnospirales</taxon>
        <taxon>Lachnospiraceae</taxon>
        <taxon>Hungatella</taxon>
    </lineage>
</organism>
<dbReference type="InterPro" id="IPR029017">
    <property type="entry name" value="Enolase-like_N"/>
</dbReference>
<dbReference type="GO" id="GO:0046872">
    <property type="term" value="F:metal ion binding"/>
    <property type="evidence" value="ECO:0007669"/>
    <property type="project" value="UniProtKB-KW"/>
</dbReference>
<keyword evidence="1" id="KW-0479">Metal-binding</keyword>